<dbReference type="WBParaSite" id="ACAC_0000129901-mRNA-1">
    <property type="protein sequence ID" value="ACAC_0000129901-mRNA-1"/>
    <property type="gene ID" value="ACAC_0000129901"/>
</dbReference>
<sequence length="162" mass="18869">LEVIECISGLYNDSRWPADVSHFSQPSLVPICRSRRDGRLGGPWAHSTCASQWRLQLLIEKYWPKHKRSLENSTWNNLEFRDFNFSRYPDYVRNLREFRWKPIIIAVSRAPVNLPFFFVACKTGPWVLLALGTRRASNLPSRLFVKNSDHRVGVLPTVRLTS</sequence>
<reference evidence="1" key="1">
    <citation type="submission" date="2012-09" db="EMBL/GenBank/DDBJ databases">
        <authorList>
            <person name="Martin A.A."/>
        </authorList>
    </citation>
    <scope>NUCLEOTIDE SEQUENCE</scope>
</reference>
<evidence type="ECO:0000313" key="2">
    <source>
        <dbReference type="WBParaSite" id="ACAC_0000129901-mRNA-1"/>
    </source>
</evidence>
<name>A0A0K0CVF0_ANGCA</name>
<proteinExistence type="predicted"/>
<keyword evidence="1" id="KW-1185">Reference proteome</keyword>
<dbReference type="AlphaFoldDB" id="A0A0K0CVF0"/>
<reference evidence="2" key="2">
    <citation type="submission" date="2017-02" db="UniProtKB">
        <authorList>
            <consortium name="WormBaseParasite"/>
        </authorList>
    </citation>
    <scope>IDENTIFICATION</scope>
</reference>
<protein>
    <submittedName>
        <fullName evidence="2">Calpain catalytic domain-containing protein</fullName>
    </submittedName>
</protein>
<dbReference type="Proteomes" id="UP000035642">
    <property type="component" value="Unassembled WGS sequence"/>
</dbReference>
<dbReference type="InterPro" id="IPR012444">
    <property type="entry name" value="DUF1647"/>
</dbReference>
<dbReference type="Pfam" id="PF07801">
    <property type="entry name" value="DUF1647"/>
    <property type="match status" value="1"/>
</dbReference>
<organism evidence="1 2">
    <name type="scientific">Angiostrongylus cantonensis</name>
    <name type="common">Rat lungworm</name>
    <dbReference type="NCBI Taxonomy" id="6313"/>
    <lineage>
        <taxon>Eukaryota</taxon>
        <taxon>Metazoa</taxon>
        <taxon>Ecdysozoa</taxon>
        <taxon>Nematoda</taxon>
        <taxon>Chromadorea</taxon>
        <taxon>Rhabditida</taxon>
        <taxon>Rhabditina</taxon>
        <taxon>Rhabditomorpha</taxon>
        <taxon>Strongyloidea</taxon>
        <taxon>Metastrongylidae</taxon>
        <taxon>Angiostrongylus</taxon>
    </lineage>
</organism>
<accession>A0A0K0CVF0</accession>
<evidence type="ECO:0000313" key="1">
    <source>
        <dbReference type="Proteomes" id="UP000035642"/>
    </source>
</evidence>